<comment type="caution">
    <text evidence="3">The sequence shown here is derived from an EMBL/GenBank/DDBJ whole genome shotgun (WGS) entry which is preliminary data.</text>
</comment>
<reference evidence="3" key="1">
    <citation type="journal article" date="2020" name="New Phytol.">
        <title>Comparative genomics reveals dynamic genome evolution in host specialist ectomycorrhizal fungi.</title>
        <authorList>
            <person name="Lofgren L.A."/>
            <person name="Nguyen N.H."/>
            <person name="Vilgalys R."/>
            <person name="Ruytinx J."/>
            <person name="Liao H.L."/>
            <person name="Branco S."/>
            <person name="Kuo A."/>
            <person name="LaButti K."/>
            <person name="Lipzen A."/>
            <person name="Andreopoulos W."/>
            <person name="Pangilinan J."/>
            <person name="Riley R."/>
            <person name="Hundley H."/>
            <person name="Na H."/>
            <person name="Barry K."/>
            <person name="Grigoriev I.V."/>
            <person name="Stajich J.E."/>
            <person name="Kennedy P.G."/>
        </authorList>
    </citation>
    <scope>NUCLEOTIDE SEQUENCE</scope>
    <source>
        <strain evidence="3">MN1</strain>
    </source>
</reference>
<dbReference type="GeneID" id="64628485"/>
<dbReference type="AlphaFoldDB" id="A0A9P7EKW9"/>
<keyword evidence="2" id="KW-0472">Membrane</keyword>
<keyword evidence="2" id="KW-0812">Transmembrane</keyword>
<accession>A0A9P7EKW9</accession>
<evidence type="ECO:0000313" key="3">
    <source>
        <dbReference type="EMBL" id="KAG1824811.1"/>
    </source>
</evidence>
<dbReference type="OrthoDB" id="2564568at2759"/>
<name>A0A9P7EKW9_9AGAM</name>
<sequence length="113" mass="11004">MTNCGTSLSCICASSIGTELQSCMNCIVAAEPSDSTEANSAIESWNEACGGSLTLTSGSTSTSTTTSKGSTATTTSSGSSSPFTSKTGDAVGMKTAIGALGLVVAIACGIMIL</sequence>
<proteinExistence type="predicted"/>
<protein>
    <submittedName>
        <fullName evidence="3">Uncharacterized protein</fullName>
    </submittedName>
</protein>
<keyword evidence="4" id="KW-1185">Reference proteome</keyword>
<gene>
    <name evidence="3" type="ORF">BJ212DRAFT_1322545</name>
</gene>
<organism evidence="3 4">
    <name type="scientific">Suillus subaureus</name>
    <dbReference type="NCBI Taxonomy" id="48587"/>
    <lineage>
        <taxon>Eukaryota</taxon>
        <taxon>Fungi</taxon>
        <taxon>Dikarya</taxon>
        <taxon>Basidiomycota</taxon>
        <taxon>Agaricomycotina</taxon>
        <taxon>Agaricomycetes</taxon>
        <taxon>Agaricomycetidae</taxon>
        <taxon>Boletales</taxon>
        <taxon>Suillineae</taxon>
        <taxon>Suillaceae</taxon>
        <taxon>Suillus</taxon>
    </lineage>
</organism>
<keyword evidence="2" id="KW-1133">Transmembrane helix</keyword>
<evidence type="ECO:0000256" key="1">
    <source>
        <dbReference type="SAM" id="MobiDB-lite"/>
    </source>
</evidence>
<dbReference type="RefSeq" id="XP_041198528.1">
    <property type="nucleotide sequence ID" value="XM_041334468.1"/>
</dbReference>
<dbReference type="EMBL" id="JABBWG010000003">
    <property type="protein sequence ID" value="KAG1824811.1"/>
    <property type="molecule type" value="Genomic_DNA"/>
</dbReference>
<evidence type="ECO:0000256" key="2">
    <source>
        <dbReference type="SAM" id="Phobius"/>
    </source>
</evidence>
<feature type="transmembrane region" description="Helical" evidence="2">
    <location>
        <begin position="91"/>
        <end position="112"/>
    </location>
</feature>
<evidence type="ECO:0000313" key="4">
    <source>
        <dbReference type="Proteomes" id="UP000807769"/>
    </source>
</evidence>
<feature type="region of interest" description="Disordered" evidence="1">
    <location>
        <begin position="56"/>
        <end position="87"/>
    </location>
</feature>
<dbReference type="Proteomes" id="UP000807769">
    <property type="component" value="Unassembled WGS sequence"/>
</dbReference>